<evidence type="ECO:0000259" key="1">
    <source>
        <dbReference type="Pfam" id="PF01755"/>
    </source>
</evidence>
<feature type="domain" description="Glycosyl transferase family 25" evidence="1">
    <location>
        <begin position="2"/>
        <end position="175"/>
    </location>
</feature>
<dbReference type="CDD" id="cd06532">
    <property type="entry name" value="Glyco_transf_25"/>
    <property type="match status" value="1"/>
</dbReference>
<sequence length="268" mass="30101">MKRLVINLDRSPERLAHMTAEFARIGIGFDRVAAIDARQHPDLMLQRQHPLYAIQRLSGSEIACLHSHRACWTIIAQDEAPYGAVFEDDMVFSARAGALLADTNWIPADADVVKLETFFHTTVIQRERVCVGNGFSMFRLRKNHIGAGGYLLSRQAARDLLLATEGVNVAVDNLIFDPAFATSIDKTIYQLVPALCAQEHFVGAKLPSLLAQERDAEWVASGLANKRRKPVTARVRREVRRTARWIADFCRFRRQIVVPLSPIEASDQ</sequence>
<dbReference type="Proteomes" id="UP000503339">
    <property type="component" value="Chromosome"/>
</dbReference>
<dbReference type="KEGG" id="merd:EB233_01065"/>
<organism evidence="2 3">
    <name type="scientific">Mesorhizobium erdmanii</name>
    <dbReference type="NCBI Taxonomy" id="1777866"/>
    <lineage>
        <taxon>Bacteria</taxon>
        <taxon>Pseudomonadati</taxon>
        <taxon>Pseudomonadota</taxon>
        <taxon>Alphaproteobacteria</taxon>
        <taxon>Hyphomicrobiales</taxon>
        <taxon>Phyllobacteriaceae</taxon>
        <taxon>Mesorhizobium</taxon>
    </lineage>
</organism>
<keyword evidence="3" id="KW-1185">Reference proteome</keyword>
<dbReference type="GO" id="GO:0016740">
    <property type="term" value="F:transferase activity"/>
    <property type="evidence" value="ECO:0007669"/>
    <property type="project" value="UniProtKB-KW"/>
</dbReference>
<evidence type="ECO:0000313" key="3">
    <source>
        <dbReference type="Proteomes" id="UP000503339"/>
    </source>
</evidence>
<evidence type="ECO:0000313" key="2">
    <source>
        <dbReference type="EMBL" id="QKC74289.1"/>
    </source>
</evidence>
<accession>A0A6M7U9F1</accession>
<dbReference type="EMBL" id="CP033361">
    <property type="protein sequence ID" value="QKC74289.1"/>
    <property type="molecule type" value="Genomic_DNA"/>
</dbReference>
<dbReference type="InterPro" id="IPR002654">
    <property type="entry name" value="Glyco_trans_25"/>
</dbReference>
<dbReference type="AlphaFoldDB" id="A0A6M7U9F1"/>
<dbReference type="Pfam" id="PF01755">
    <property type="entry name" value="Glyco_transf_25"/>
    <property type="match status" value="1"/>
</dbReference>
<protein>
    <submittedName>
        <fullName evidence="2">Glycosyltransferase family 25 protein</fullName>
    </submittedName>
</protein>
<proteinExistence type="predicted"/>
<gene>
    <name evidence="2" type="ORF">EB233_01065</name>
</gene>
<reference evidence="2 3" key="1">
    <citation type="submission" date="2018-10" db="EMBL/GenBank/DDBJ databases">
        <authorList>
            <person name="Perry B.J."/>
            <person name="Sullivan J.T."/>
            <person name="Murphy R.J.T."/>
            <person name="Ramsay J.P."/>
            <person name="Ronson C.W."/>
        </authorList>
    </citation>
    <scope>NUCLEOTIDE SEQUENCE [LARGE SCALE GENOMIC DNA]</scope>
    <source>
        <strain evidence="2 3">NZP2014</strain>
    </source>
</reference>
<keyword evidence="2" id="KW-0808">Transferase</keyword>
<name>A0A6M7U9F1_9HYPH</name>
<dbReference type="RefSeq" id="WP_064990415.1">
    <property type="nucleotide sequence ID" value="NZ_CP033361.1"/>
</dbReference>